<reference evidence="1" key="1">
    <citation type="journal article" date="2023" name="bioRxiv">
        <title>Improved chromosome-level genome assembly for marigold (Tagetes erecta).</title>
        <authorList>
            <person name="Jiang F."/>
            <person name="Yuan L."/>
            <person name="Wang S."/>
            <person name="Wang H."/>
            <person name="Xu D."/>
            <person name="Wang A."/>
            <person name="Fan W."/>
        </authorList>
    </citation>
    <scope>NUCLEOTIDE SEQUENCE</scope>
    <source>
        <strain evidence="1">WSJ</strain>
        <tissue evidence="1">Leaf</tissue>
    </source>
</reference>
<sequence>MIIKKETTTRLQHLCPAKGSSFSYKKCPNLLNDSDPKVPERLITRTRKMGIDRRQRASKEIVRRALTPPARRLTWRWFDFRPTPSRLSVMSMAV</sequence>
<evidence type="ECO:0000313" key="2">
    <source>
        <dbReference type="Proteomes" id="UP001229421"/>
    </source>
</evidence>
<dbReference type="EMBL" id="JAUHHV010000011">
    <property type="protein sequence ID" value="KAK1407084.1"/>
    <property type="molecule type" value="Genomic_DNA"/>
</dbReference>
<dbReference type="AlphaFoldDB" id="A0AAD8JPC5"/>
<protein>
    <submittedName>
        <fullName evidence="1">Uncharacterized protein</fullName>
    </submittedName>
</protein>
<evidence type="ECO:0000313" key="1">
    <source>
        <dbReference type="EMBL" id="KAK1407084.1"/>
    </source>
</evidence>
<organism evidence="1 2">
    <name type="scientific">Tagetes erecta</name>
    <name type="common">African marigold</name>
    <dbReference type="NCBI Taxonomy" id="13708"/>
    <lineage>
        <taxon>Eukaryota</taxon>
        <taxon>Viridiplantae</taxon>
        <taxon>Streptophyta</taxon>
        <taxon>Embryophyta</taxon>
        <taxon>Tracheophyta</taxon>
        <taxon>Spermatophyta</taxon>
        <taxon>Magnoliopsida</taxon>
        <taxon>eudicotyledons</taxon>
        <taxon>Gunneridae</taxon>
        <taxon>Pentapetalae</taxon>
        <taxon>asterids</taxon>
        <taxon>campanulids</taxon>
        <taxon>Asterales</taxon>
        <taxon>Asteraceae</taxon>
        <taxon>Asteroideae</taxon>
        <taxon>Heliantheae alliance</taxon>
        <taxon>Tageteae</taxon>
        <taxon>Tagetes</taxon>
    </lineage>
</organism>
<gene>
    <name evidence="1" type="ORF">QVD17_38695</name>
</gene>
<accession>A0AAD8JPC5</accession>
<keyword evidence="2" id="KW-1185">Reference proteome</keyword>
<comment type="caution">
    <text evidence="1">The sequence shown here is derived from an EMBL/GenBank/DDBJ whole genome shotgun (WGS) entry which is preliminary data.</text>
</comment>
<name>A0AAD8JPC5_TARER</name>
<dbReference type="Proteomes" id="UP001229421">
    <property type="component" value="Unassembled WGS sequence"/>
</dbReference>
<proteinExistence type="predicted"/>